<keyword evidence="4" id="KW-1185">Reference proteome</keyword>
<sequence>MMALVEQEIRRLHRKVNQTERRLASSKLKGVVAEVDAAKRRCRVQIGATADGKPVLSPWIPWREPANGLLSTHTPILKGDLVTVESPSGTLGTASIAVRDAYSGARAAPSTAEDAVVEKLGGLVVTRRDGALEIQAGGVTVRIDGAGLTVTGGDVSHNGKSIGAEHKHGKVMGGDSTSGPPV</sequence>
<dbReference type="Proteomes" id="UP000000270">
    <property type="component" value="Chromosome"/>
</dbReference>
<dbReference type="HOGENOM" id="CLU_1494725_0_0_5"/>
<reference evidence="3 4" key="4">
    <citation type="journal article" date="2009" name="Appl. Environ. Microbiol.">
        <title>Comparative genome-wide transcriptional profiling of Azorhizobium caulinodans ORS571 grown under free-living and symbiotic conditions.</title>
        <authorList>
            <person name="Tsukada S."/>
            <person name="Aono T."/>
            <person name="Akiba N."/>
            <person name="Lee KB."/>
            <person name="Liu CT."/>
            <person name="Toyazaki H."/>
            <person name="Oyaizu H."/>
        </authorList>
    </citation>
    <scope>NUCLEOTIDE SEQUENCE [LARGE SCALE GENOMIC DNA]</scope>
    <source>
        <strain evidence="4">ATCC 43989 / DSM 5975 / JCM 20966 / LMG 6465 / NBRC 14845 / NCIMB 13405 / ORS 571</strain>
    </source>
</reference>
<dbReference type="Gene3D" id="2.40.50.230">
    <property type="entry name" value="Gp5 N-terminal domain"/>
    <property type="match status" value="1"/>
</dbReference>
<dbReference type="KEGG" id="azc:AZC_2154"/>
<reference evidence="3 4" key="5">
    <citation type="journal article" date="2010" name="Appl. Environ. Microbiol.">
        <title>phrR-like gene praR of Azorhizobium caulinodans ORS571 is essential for symbiosis with Sesbania rostrata and is involved in expression of reb genes.</title>
        <authorList>
            <person name="Akiba N."/>
            <person name="Aono T."/>
            <person name="Toyazaki H."/>
            <person name="Sato S."/>
            <person name="Oyaizu H."/>
        </authorList>
    </citation>
    <scope>NUCLEOTIDE SEQUENCE [LARGE SCALE GENOMIC DNA]</scope>
    <source>
        <strain evidence="4">ATCC 43989 / DSM 5975 / JCM 20966 / LMG 6465 / NBRC 14845 / NCIMB 13405 / ORS 571</strain>
    </source>
</reference>
<reference evidence="3 4" key="6">
    <citation type="journal article" date="2011" name="Appl. Environ. Microbiol.">
        <title>Involvement of the azorhizobial chromosome partition gene (parA) in the onset of bacteroid differentiation during Sesbania rostrata stem nodule development.</title>
        <authorList>
            <person name="Liu CT."/>
            <person name="Lee KB."/>
            <person name="Wang YS."/>
            <person name="Peng MH."/>
            <person name="Lee KT."/>
            <person name="Suzuki S."/>
            <person name="Suzuki T."/>
            <person name="Oyaizu H."/>
        </authorList>
    </citation>
    <scope>NUCLEOTIDE SEQUENCE [LARGE SCALE GENOMIC DNA]</scope>
    <source>
        <strain evidence="4">ATCC 43989 / DSM 5975 / JCM 20966 / LMG 6465 / NBRC 14845 / NCIMB 13405 / ORS 571</strain>
    </source>
</reference>
<feature type="region of interest" description="Disordered" evidence="2">
    <location>
        <begin position="159"/>
        <end position="182"/>
    </location>
</feature>
<keyword evidence="1" id="KW-0175">Coiled coil</keyword>
<evidence type="ECO:0000313" key="3">
    <source>
        <dbReference type="EMBL" id="BAF88152.1"/>
    </source>
</evidence>
<feature type="coiled-coil region" evidence="1">
    <location>
        <begin position="2"/>
        <end position="29"/>
    </location>
</feature>
<organism evidence="3 4">
    <name type="scientific">Azorhizobium caulinodans (strain ATCC 43989 / DSM 5975 / JCM 20966 / LMG 6465 / NBRC 14845 / NCIMB 13405 / ORS 571)</name>
    <dbReference type="NCBI Taxonomy" id="438753"/>
    <lineage>
        <taxon>Bacteria</taxon>
        <taxon>Pseudomonadati</taxon>
        <taxon>Pseudomonadota</taxon>
        <taxon>Alphaproteobacteria</taxon>
        <taxon>Hyphomicrobiales</taxon>
        <taxon>Xanthobacteraceae</taxon>
        <taxon>Azorhizobium</taxon>
    </lineage>
</organism>
<evidence type="ECO:0000313" key="4">
    <source>
        <dbReference type="Proteomes" id="UP000000270"/>
    </source>
</evidence>
<accession>A8I7R8</accession>
<name>A8I7R8_AZOC5</name>
<evidence type="ECO:0000256" key="1">
    <source>
        <dbReference type="SAM" id="Coils"/>
    </source>
</evidence>
<protein>
    <submittedName>
        <fullName evidence="3">Phage baseplate assembly protein V</fullName>
    </submittedName>
</protein>
<proteinExistence type="predicted"/>
<dbReference type="AlphaFoldDB" id="A8I7R8"/>
<dbReference type="STRING" id="438753.AZC_2154"/>
<reference evidence="3 4" key="3">
    <citation type="journal article" date="2008" name="BMC Genomics">
        <title>The genome of the versatile nitrogen fixer Azorhizobium caulinodans ORS571.</title>
        <authorList>
            <person name="Lee KB."/>
            <person name="Backer P.D."/>
            <person name="Aono T."/>
            <person name="Liu CT."/>
            <person name="Suzuki S."/>
            <person name="Suzuki T."/>
            <person name="Kaneko T."/>
            <person name="Yamada M."/>
            <person name="Tabata S."/>
            <person name="Kupfer D.M."/>
            <person name="Najar F.Z."/>
            <person name="Wiley G.B."/>
            <person name="Roe B."/>
            <person name="Binnewies T.T."/>
            <person name="Ussery D.W."/>
            <person name="D'Haeze W."/>
            <person name="Herder J.D."/>
            <person name="Gevers D."/>
            <person name="Vereecke D."/>
            <person name="Holsters M."/>
            <person name="Oyaizu H."/>
        </authorList>
    </citation>
    <scope>NUCLEOTIDE SEQUENCE [LARGE SCALE GENOMIC DNA]</scope>
    <source>
        <strain evidence="4">ATCC 43989 / DSM 5975 / JCM 20966 / LMG 6465 / NBRC 14845 / NCIMB 13405 / ORS 571</strain>
    </source>
</reference>
<evidence type="ECO:0000256" key="2">
    <source>
        <dbReference type="SAM" id="MobiDB-lite"/>
    </source>
</evidence>
<reference evidence="4" key="2">
    <citation type="submission" date="2007-04" db="EMBL/GenBank/DDBJ databases">
        <title>Complete genome sequence of the nitrogen-fixing bacterium Azorhizobium caulinodans ORS571.</title>
        <authorList>
            <person name="Lee K.B."/>
            <person name="Backer P.D."/>
            <person name="Aono T."/>
            <person name="Liu C.T."/>
            <person name="Suzuki S."/>
            <person name="Suzuki T."/>
            <person name="Kaneko T."/>
            <person name="Yamada M."/>
            <person name="Tabata S."/>
            <person name="Kupfer D.M."/>
            <person name="Najar F.Z."/>
            <person name="Wiley G.B."/>
            <person name="Roe B."/>
            <person name="Binnewies T."/>
            <person name="Ussery D."/>
            <person name="Vereecke D."/>
            <person name="Gevers D."/>
            <person name="Holsters M."/>
            <person name="Oyaizu H."/>
        </authorList>
    </citation>
    <scope>NUCLEOTIDE SEQUENCE [LARGE SCALE GENOMIC DNA]</scope>
    <source>
        <strain evidence="4">ATCC 43989 / DSM 5975 / JCM 20966 / LMG 6465 / NBRC 14845 / NCIMB 13405 / ORS 571</strain>
    </source>
</reference>
<dbReference type="EMBL" id="AP009384">
    <property type="protein sequence ID" value="BAF88152.1"/>
    <property type="molecule type" value="Genomic_DNA"/>
</dbReference>
<gene>
    <name evidence="3" type="ordered locus">AZC_2154</name>
</gene>
<dbReference type="eggNOG" id="COG4540">
    <property type="taxonomic scope" value="Bacteria"/>
</dbReference>
<reference evidence="3 4" key="1">
    <citation type="journal article" date="2007" name="Appl. Environ. Microbiol.">
        <title>Rhizobial factors required for stem nodule maturation and maintenance in Sesbania rostrata-Azorhizobium caulinodans ORS571 symbiosis.</title>
        <authorList>
            <person name="Suzuki S."/>
            <person name="Aono T."/>
            <person name="Lee KB."/>
            <person name="Suzuki T."/>
            <person name="Liu CT."/>
            <person name="Miwa H."/>
            <person name="Wakao S."/>
            <person name="Iki T."/>
            <person name="Oyaizu H."/>
        </authorList>
    </citation>
    <scope>NUCLEOTIDE SEQUENCE [LARGE SCALE GENOMIC DNA]</scope>
    <source>
        <strain evidence="4">ATCC 43989 / DSM 5975 / JCM 20966 / LMG 6465 / NBRC 14845 / NCIMB 13405 / ORS 571</strain>
    </source>
</reference>
<dbReference type="InterPro" id="IPR037026">
    <property type="entry name" value="Vgr_OB-fold_dom_sf"/>
</dbReference>